<dbReference type="PANTHER" id="PTHR10827:SF98">
    <property type="entry name" value="45 KDA CALCIUM-BINDING PROTEIN"/>
    <property type="match status" value="1"/>
</dbReference>
<accession>A0ABY2KJD4</accession>
<feature type="chain" id="PRO_5047389507" evidence="4">
    <location>
        <begin position="27"/>
        <end position="179"/>
    </location>
</feature>
<evidence type="ECO:0000313" key="7">
    <source>
        <dbReference type="Proteomes" id="UP000297741"/>
    </source>
</evidence>
<protein>
    <submittedName>
        <fullName evidence="6">Calcium-binding protein</fullName>
    </submittedName>
</protein>
<gene>
    <name evidence="6" type="ORF">EEB11_16020</name>
</gene>
<feature type="signal peptide" evidence="4">
    <location>
        <begin position="1"/>
        <end position="26"/>
    </location>
</feature>
<dbReference type="RefSeq" id="WP_135433018.1">
    <property type="nucleotide sequence ID" value="NZ_RPEM01000012.1"/>
</dbReference>
<evidence type="ECO:0000256" key="2">
    <source>
        <dbReference type="ARBA" id="ARBA00022737"/>
    </source>
</evidence>
<organism evidence="6 7">
    <name type="scientific">Pseudotabrizicola sediminis</name>
    <dbReference type="NCBI Taxonomy" id="2486418"/>
    <lineage>
        <taxon>Bacteria</taxon>
        <taxon>Pseudomonadati</taxon>
        <taxon>Pseudomonadota</taxon>
        <taxon>Alphaproteobacteria</taxon>
        <taxon>Rhodobacterales</taxon>
        <taxon>Paracoccaceae</taxon>
        <taxon>Pseudotabrizicola</taxon>
    </lineage>
</organism>
<keyword evidence="7" id="KW-1185">Reference proteome</keyword>
<keyword evidence="4" id="KW-0732">Signal</keyword>
<evidence type="ECO:0000256" key="4">
    <source>
        <dbReference type="SAM" id="SignalP"/>
    </source>
</evidence>
<sequence>MIDKTKIVGASLVALAIALTAGAAMADRGDRVGGMVDQMGEMGGAFDFAAMDADGDGKVTQAEIDAFRAAQTAAIDTDGDGLLSAEEIAAMHIRAATKRANDRAARMIERLDTDGDGKLSAAEMMARPMPARMFERLDADNDGAITEAEIAATKERMGERRGGRHGDQHRGPHGPRGNN</sequence>
<dbReference type="EMBL" id="RPEM01000012">
    <property type="protein sequence ID" value="TGD42060.1"/>
    <property type="molecule type" value="Genomic_DNA"/>
</dbReference>
<dbReference type="SUPFAM" id="SSF47473">
    <property type="entry name" value="EF-hand"/>
    <property type="match status" value="1"/>
</dbReference>
<dbReference type="InterPro" id="IPR011992">
    <property type="entry name" value="EF-hand-dom_pair"/>
</dbReference>
<dbReference type="InterPro" id="IPR018247">
    <property type="entry name" value="EF_Hand_1_Ca_BS"/>
</dbReference>
<dbReference type="PROSITE" id="PS50222">
    <property type="entry name" value="EF_HAND_2"/>
    <property type="match status" value="1"/>
</dbReference>
<proteinExistence type="predicted"/>
<comment type="caution">
    <text evidence="6">The sequence shown here is derived from an EMBL/GenBank/DDBJ whole genome shotgun (WGS) entry which is preliminary data.</text>
</comment>
<keyword evidence="1" id="KW-0479">Metal-binding</keyword>
<evidence type="ECO:0000256" key="3">
    <source>
        <dbReference type="SAM" id="MobiDB-lite"/>
    </source>
</evidence>
<dbReference type="Pfam" id="PF13202">
    <property type="entry name" value="EF-hand_5"/>
    <property type="match status" value="4"/>
</dbReference>
<evidence type="ECO:0000313" key="6">
    <source>
        <dbReference type="EMBL" id="TGD42060.1"/>
    </source>
</evidence>
<dbReference type="InterPro" id="IPR002048">
    <property type="entry name" value="EF_hand_dom"/>
</dbReference>
<reference evidence="6 7" key="1">
    <citation type="submission" date="2018-11" db="EMBL/GenBank/DDBJ databases">
        <title>Tabrizicola sp. isolated from sediment of alpine lake.</title>
        <authorList>
            <person name="Liu Z."/>
        </authorList>
    </citation>
    <scope>NUCLEOTIDE SEQUENCE [LARGE SCALE GENOMIC DNA]</scope>
    <source>
        <strain evidence="6 7">DRYC-M-16</strain>
    </source>
</reference>
<feature type="compositionally biased region" description="Basic and acidic residues" evidence="3">
    <location>
        <begin position="153"/>
        <end position="170"/>
    </location>
</feature>
<evidence type="ECO:0000256" key="1">
    <source>
        <dbReference type="ARBA" id="ARBA00022723"/>
    </source>
</evidence>
<dbReference type="Gene3D" id="1.10.238.10">
    <property type="entry name" value="EF-hand"/>
    <property type="match status" value="2"/>
</dbReference>
<name>A0ABY2KJD4_9RHOB</name>
<feature type="domain" description="EF-hand" evidence="5">
    <location>
        <begin position="99"/>
        <end position="134"/>
    </location>
</feature>
<keyword evidence="2" id="KW-0677">Repeat</keyword>
<evidence type="ECO:0000259" key="5">
    <source>
        <dbReference type="PROSITE" id="PS50222"/>
    </source>
</evidence>
<dbReference type="PROSITE" id="PS00018">
    <property type="entry name" value="EF_HAND_1"/>
    <property type="match status" value="3"/>
</dbReference>
<dbReference type="Proteomes" id="UP000297741">
    <property type="component" value="Unassembled WGS sequence"/>
</dbReference>
<dbReference type="PANTHER" id="PTHR10827">
    <property type="entry name" value="RETICULOCALBIN"/>
    <property type="match status" value="1"/>
</dbReference>
<feature type="region of interest" description="Disordered" evidence="3">
    <location>
        <begin position="153"/>
        <end position="179"/>
    </location>
</feature>